<feature type="domain" description="Methyltransferase small" evidence="6">
    <location>
        <begin position="90"/>
        <end position="172"/>
    </location>
</feature>
<dbReference type="GO" id="GO:0102559">
    <property type="term" value="F:peptide chain release factor N(5)-glutamine methyltransferase activity"/>
    <property type="evidence" value="ECO:0007669"/>
    <property type="project" value="UniProtKB-EC"/>
</dbReference>
<dbReference type="CDD" id="cd02440">
    <property type="entry name" value="AdoMet_MTases"/>
    <property type="match status" value="1"/>
</dbReference>
<keyword evidence="1 5" id="KW-0489">Methyltransferase</keyword>
<dbReference type="InterPro" id="IPR040758">
    <property type="entry name" value="PrmC_N"/>
</dbReference>
<dbReference type="HAMAP" id="MF_02126">
    <property type="entry name" value="RF_methyltr_PrmC"/>
    <property type="match status" value="1"/>
</dbReference>
<proteinExistence type="inferred from homology"/>
<evidence type="ECO:0000313" key="9">
    <source>
        <dbReference type="Proteomes" id="UP000541109"/>
    </source>
</evidence>
<dbReference type="EC" id="2.1.1.297" evidence="5"/>
<feature type="binding site" evidence="5">
    <location>
        <position position="126"/>
    </location>
    <ligand>
        <name>S-adenosyl-L-methionine</name>
        <dbReference type="ChEBI" id="CHEBI:59789"/>
    </ligand>
</feature>
<dbReference type="InterPro" id="IPR050320">
    <property type="entry name" value="N5-glutamine_MTase"/>
</dbReference>
<dbReference type="NCBIfam" id="TIGR03534">
    <property type="entry name" value="RF_mod_PrmC"/>
    <property type="match status" value="1"/>
</dbReference>
<keyword evidence="3 5" id="KW-0949">S-adenosyl-L-methionine</keyword>
<comment type="function">
    <text evidence="5">Methylates the class 1 translation termination release factors RF1/PrfA and RF2/PrfB on the glutamine residue of the universally conserved GGQ motif.</text>
</comment>
<feature type="binding site" evidence="5">
    <location>
        <position position="155"/>
    </location>
    <ligand>
        <name>S-adenosyl-L-methionine</name>
        <dbReference type="ChEBI" id="CHEBI:59789"/>
    </ligand>
</feature>
<accession>A0A839AG64</accession>
<keyword evidence="9" id="KW-1185">Reference proteome</keyword>
<feature type="binding site" evidence="5">
    <location>
        <begin position="103"/>
        <end position="107"/>
    </location>
    <ligand>
        <name>S-adenosyl-L-methionine</name>
        <dbReference type="ChEBI" id="CHEBI:59789"/>
    </ligand>
</feature>
<dbReference type="InterPro" id="IPR019874">
    <property type="entry name" value="RF_methyltr_PrmC"/>
</dbReference>
<name>A0A839AG64_9HYPH</name>
<evidence type="ECO:0000256" key="2">
    <source>
        <dbReference type="ARBA" id="ARBA00022679"/>
    </source>
</evidence>
<evidence type="ECO:0000259" key="6">
    <source>
        <dbReference type="Pfam" id="PF05175"/>
    </source>
</evidence>
<evidence type="ECO:0000256" key="3">
    <source>
        <dbReference type="ARBA" id="ARBA00022691"/>
    </source>
</evidence>
<dbReference type="PROSITE" id="PS00092">
    <property type="entry name" value="N6_MTASE"/>
    <property type="match status" value="1"/>
</dbReference>
<feature type="binding site" evidence="5">
    <location>
        <begin position="169"/>
        <end position="172"/>
    </location>
    <ligand>
        <name>substrate</name>
    </ligand>
</feature>
<dbReference type="Gene3D" id="1.10.8.10">
    <property type="entry name" value="DNA helicase RuvA subunit, C-terminal domain"/>
    <property type="match status" value="1"/>
</dbReference>
<feature type="binding site" evidence="5">
    <location>
        <position position="169"/>
    </location>
    <ligand>
        <name>S-adenosyl-L-methionine</name>
        <dbReference type="ChEBI" id="CHEBI:59789"/>
    </ligand>
</feature>
<feature type="domain" description="Release factor glutamine methyltransferase N-terminal" evidence="7">
    <location>
        <begin position="2"/>
        <end position="57"/>
    </location>
</feature>
<reference evidence="8 9" key="1">
    <citation type="submission" date="2020-07" db="EMBL/GenBank/DDBJ databases">
        <title>Stappia sp., F7233, whole genome shotgun sequencing project.</title>
        <authorList>
            <person name="Jiang S."/>
            <person name="Liu Z.W."/>
            <person name="Du Z.J."/>
        </authorList>
    </citation>
    <scope>NUCLEOTIDE SEQUENCE [LARGE SCALE GENOMIC DNA]</scope>
    <source>
        <strain evidence="8 9">F7233</strain>
    </source>
</reference>
<dbReference type="InterPro" id="IPR002052">
    <property type="entry name" value="DNA_methylase_N6_adenine_CS"/>
</dbReference>
<dbReference type="Proteomes" id="UP000541109">
    <property type="component" value="Unassembled WGS sequence"/>
</dbReference>
<comment type="catalytic activity">
    <reaction evidence="4 5">
        <text>L-glutaminyl-[peptide chain release factor] + S-adenosyl-L-methionine = N(5)-methyl-L-glutaminyl-[peptide chain release factor] + S-adenosyl-L-homocysteine + H(+)</text>
        <dbReference type="Rhea" id="RHEA:42896"/>
        <dbReference type="Rhea" id="RHEA-COMP:10271"/>
        <dbReference type="Rhea" id="RHEA-COMP:10272"/>
        <dbReference type="ChEBI" id="CHEBI:15378"/>
        <dbReference type="ChEBI" id="CHEBI:30011"/>
        <dbReference type="ChEBI" id="CHEBI:57856"/>
        <dbReference type="ChEBI" id="CHEBI:59789"/>
        <dbReference type="ChEBI" id="CHEBI:61891"/>
        <dbReference type="EC" id="2.1.1.297"/>
    </reaction>
</comment>
<dbReference type="InterPro" id="IPR004556">
    <property type="entry name" value="HemK-like"/>
</dbReference>
<dbReference type="SUPFAM" id="SSF53335">
    <property type="entry name" value="S-adenosyl-L-methionine-dependent methyltransferases"/>
    <property type="match status" value="1"/>
</dbReference>
<dbReference type="EMBL" id="JACFXV010000063">
    <property type="protein sequence ID" value="MBA5778703.1"/>
    <property type="molecule type" value="Genomic_DNA"/>
</dbReference>
<dbReference type="AlphaFoldDB" id="A0A839AG64"/>
<dbReference type="InterPro" id="IPR007848">
    <property type="entry name" value="Small_mtfrase_dom"/>
</dbReference>
<dbReference type="NCBIfam" id="TIGR00536">
    <property type="entry name" value="hemK_fam"/>
    <property type="match status" value="1"/>
</dbReference>
<evidence type="ECO:0000256" key="1">
    <source>
        <dbReference type="ARBA" id="ARBA00022603"/>
    </source>
</evidence>
<dbReference type="GO" id="GO:0003676">
    <property type="term" value="F:nucleic acid binding"/>
    <property type="evidence" value="ECO:0007669"/>
    <property type="project" value="InterPro"/>
</dbReference>
<dbReference type="InterPro" id="IPR029063">
    <property type="entry name" value="SAM-dependent_MTases_sf"/>
</dbReference>
<evidence type="ECO:0000259" key="7">
    <source>
        <dbReference type="Pfam" id="PF17827"/>
    </source>
</evidence>
<sequence>MDTADLDARVIIAVAFGLAPSHVVLHPDEPVDAGMLARLTPLLERRLSGTPVGRIVGEREFWGLAFTLSPETLEPRPDTETLVEQVLARLPDRNRPWRFADIGTGTGAIAVSLLHELPNAVAIATDLSEEALRTARGNARRHGVAERFFPIRCDFTAALGPEFDFLVSNPPYIPSGDVGRLAPEVRLHDPRLALDGGRDGMEAYRVIVSESVRILRPGGGVFFEIGYEQAAALKALLTSRGFADIAVYRDLGGRDRVVCATLAN</sequence>
<comment type="similarity">
    <text evidence="5">Belongs to the protein N5-glutamine methyltransferase family. PrmC subfamily.</text>
</comment>
<evidence type="ECO:0000313" key="8">
    <source>
        <dbReference type="EMBL" id="MBA5778703.1"/>
    </source>
</evidence>
<dbReference type="Pfam" id="PF05175">
    <property type="entry name" value="MTS"/>
    <property type="match status" value="1"/>
</dbReference>
<protein>
    <recommendedName>
        <fullName evidence="5">Release factor glutamine methyltransferase</fullName>
        <shortName evidence="5">RF MTase</shortName>
        <ecNumber evidence="5">2.1.1.297</ecNumber>
    </recommendedName>
    <alternativeName>
        <fullName evidence="5">N5-glutamine methyltransferase PrmC</fullName>
    </alternativeName>
    <alternativeName>
        <fullName evidence="5">Protein-(glutamine-N5) MTase PrmC</fullName>
    </alternativeName>
    <alternativeName>
        <fullName evidence="5">Protein-glutamine N-methyltransferase PrmC</fullName>
    </alternativeName>
</protein>
<dbReference type="GO" id="GO:0032259">
    <property type="term" value="P:methylation"/>
    <property type="evidence" value="ECO:0007669"/>
    <property type="project" value="UniProtKB-KW"/>
</dbReference>
<dbReference type="PANTHER" id="PTHR18895:SF74">
    <property type="entry name" value="MTRF1L RELEASE FACTOR GLUTAMINE METHYLTRANSFERASE"/>
    <property type="match status" value="1"/>
</dbReference>
<dbReference type="Pfam" id="PF17827">
    <property type="entry name" value="PrmC_N"/>
    <property type="match status" value="1"/>
</dbReference>
<evidence type="ECO:0000256" key="5">
    <source>
        <dbReference type="HAMAP-Rule" id="MF_02126"/>
    </source>
</evidence>
<evidence type="ECO:0000256" key="4">
    <source>
        <dbReference type="ARBA" id="ARBA00048391"/>
    </source>
</evidence>
<dbReference type="Gene3D" id="3.40.50.150">
    <property type="entry name" value="Vaccinia Virus protein VP39"/>
    <property type="match status" value="1"/>
</dbReference>
<gene>
    <name evidence="5 8" type="primary">prmC</name>
    <name evidence="8" type="ORF">H2509_16355</name>
</gene>
<organism evidence="8 9">
    <name type="scientific">Stappia albiluteola</name>
    <dbReference type="NCBI Taxonomy" id="2758565"/>
    <lineage>
        <taxon>Bacteria</taxon>
        <taxon>Pseudomonadati</taxon>
        <taxon>Pseudomonadota</taxon>
        <taxon>Alphaproteobacteria</taxon>
        <taxon>Hyphomicrobiales</taxon>
        <taxon>Stappiaceae</taxon>
        <taxon>Stappia</taxon>
    </lineage>
</organism>
<keyword evidence="2 5" id="KW-0808">Transferase</keyword>
<comment type="caution">
    <text evidence="8">The sequence shown here is derived from an EMBL/GenBank/DDBJ whole genome shotgun (WGS) entry which is preliminary data.</text>
</comment>
<dbReference type="PANTHER" id="PTHR18895">
    <property type="entry name" value="HEMK METHYLTRANSFERASE"/>
    <property type="match status" value="1"/>
</dbReference>